<dbReference type="OrthoDB" id="10439289at2759"/>
<dbReference type="EMBL" id="JYDJ01000463">
    <property type="protein sequence ID" value="KRX35201.1"/>
    <property type="molecule type" value="Genomic_DNA"/>
</dbReference>
<sequence>MINAIQTITVKVLENVASLLLEKDFFSLRQRYHSRYIITLFQISVTKIWTTRADGMPAESVCTEKSNAGKHHRAAYVAFA</sequence>
<evidence type="ECO:0000313" key="2">
    <source>
        <dbReference type="Proteomes" id="UP000055048"/>
    </source>
</evidence>
<evidence type="ECO:0000313" key="1">
    <source>
        <dbReference type="EMBL" id="KRX35201.1"/>
    </source>
</evidence>
<protein>
    <submittedName>
        <fullName evidence="1">Uncharacterized protein</fullName>
    </submittedName>
</protein>
<gene>
    <name evidence="1" type="ORF">T05_3653</name>
</gene>
<keyword evidence="2" id="KW-1185">Reference proteome</keyword>
<organism evidence="1 2">
    <name type="scientific">Trichinella murrelli</name>
    <dbReference type="NCBI Taxonomy" id="144512"/>
    <lineage>
        <taxon>Eukaryota</taxon>
        <taxon>Metazoa</taxon>
        <taxon>Ecdysozoa</taxon>
        <taxon>Nematoda</taxon>
        <taxon>Enoplea</taxon>
        <taxon>Dorylaimia</taxon>
        <taxon>Trichinellida</taxon>
        <taxon>Trichinellidae</taxon>
        <taxon>Trichinella</taxon>
    </lineage>
</organism>
<proteinExistence type="predicted"/>
<dbReference type="Proteomes" id="UP000055048">
    <property type="component" value="Unassembled WGS sequence"/>
</dbReference>
<accession>A0A0V0T897</accession>
<name>A0A0V0T897_9BILA</name>
<dbReference type="AlphaFoldDB" id="A0A0V0T897"/>
<reference evidence="1 2" key="1">
    <citation type="submission" date="2015-01" db="EMBL/GenBank/DDBJ databases">
        <title>Evolution of Trichinella species and genotypes.</title>
        <authorList>
            <person name="Korhonen P.K."/>
            <person name="Edoardo P."/>
            <person name="Giuseppe L.R."/>
            <person name="Gasser R.B."/>
        </authorList>
    </citation>
    <scope>NUCLEOTIDE SEQUENCE [LARGE SCALE GENOMIC DNA]</scope>
    <source>
        <strain evidence="1">ISS417</strain>
    </source>
</reference>
<comment type="caution">
    <text evidence="1">The sequence shown here is derived from an EMBL/GenBank/DDBJ whole genome shotgun (WGS) entry which is preliminary data.</text>
</comment>